<evidence type="ECO:0000256" key="1">
    <source>
        <dbReference type="SAM" id="Phobius"/>
    </source>
</evidence>
<keyword evidence="1" id="KW-1133">Transmembrane helix</keyword>
<accession>A0A101XRU2</accession>
<dbReference type="RefSeq" id="WP_067714483.1">
    <property type="nucleotide sequence ID" value="NZ_LPVJ01000019.1"/>
</dbReference>
<keyword evidence="1" id="KW-0812">Transmembrane</keyword>
<dbReference type="OrthoDB" id="8757095at2"/>
<gene>
    <name evidence="2" type="ORF">ATW55_04030</name>
</gene>
<sequence length="182" mass="22075">MSGSKERQTMRRSNLWWVWNYDKEEKKLDTLSERGIQLEKPGMFTATFVMDASQRYAYRMDYQPDIKWRQAKREEYLAFYRDAGWEYLGQCTQWHYFRRPWSDSDQMDIYTDAQSLKNHYQRIRWTIGGVLLIEILGLIGEVFNAHYAEKDLSIWPIVWVMAVLDVFLAYGFLQITRKYHRL</sequence>
<comment type="caution">
    <text evidence="2">The sequence shown here is derived from an EMBL/GenBank/DDBJ whole genome shotgun (WGS) entry which is preliminary data.</text>
</comment>
<proteinExistence type="predicted"/>
<name>A0A101XRU2_9BACL</name>
<protein>
    <recommendedName>
        <fullName evidence="4">DUF2812 domain-containing protein</fullName>
    </recommendedName>
</protein>
<evidence type="ECO:0000313" key="2">
    <source>
        <dbReference type="EMBL" id="KUO96372.1"/>
    </source>
</evidence>
<dbReference type="Pfam" id="PF11193">
    <property type="entry name" value="DUF2812"/>
    <property type="match status" value="1"/>
</dbReference>
<evidence type="ECO:0000313" key="3">
    <source>
        <dbReference type="Proteomes" id="UP000053557"/>
    </source>
</evidence>
<dbReference type="Proteomes" id="UP000053557">
    <property type="component" value="Unassembled WGS sequence"/>
</dbReference>
<keyword evidence="3" id="KW-1185">Reference proteome</keyword>
<feature type="transmembrane region" description="Helical" evidence="1">
    <location>
        <begin position="125"/>
        <end position="147"/>
    </location>
</feature>
<evidence type="ECO:0008006" key="4">
    <source>
        <dbReference type="Google" id="ProtNLM"/>
    </source>
</evidence>
<dbReference type="AlphaFoldDB" id="A0A101XRU2"/>
<dbReference type="InterPro" id="IPR021359">
    <property type="entry name" value="DUF2812"/>
</dbReference>
<dbReference type="EMBL" id="LPVJ01000019">
    <property type="protein sequence ID" value="KUO96372.1"/>
    <property type="molecule type" value="Genomic_DNA"/>
</dbReference>
<feature type="transmembrane region" description="Helical" evidence="1">
    <location>
        <begin position="153"/>
        <end position="173"/>
    </location>
</feature>
<organism evidence="2 3">
    <name type="scientific">Ferroacidibacillus organovorans</name>
    <dbReference type="NCBI Taxonomy" id="1765683"/>
    <lineage>
        <taxon>Bacteria</taxon>
        <taxon>Bacillati</taxon>
        <taxon>Bacillota</taxon>
        <taxon>Bacilli</taxon>
        <taxon>Bacillales</taxon>
        <taxon>Alicyclobacillaceae</taxon>
        <taxon>Ferroacidibacillus</taxon>
    </lineage>
</organism>
<reference evidence="2 3" key="1">
    <citation type="submission" date="2015-12" db="EMBL/GenBank/DDBJ databases">
        <title>Draft genome sequence of Acidibacillus ferrooxidans ITV001, isolated from a chalcopyrite acid mine drainage site in Brazil.</title>
        <authorList>
            <person name="Dall'Agnol H."/>
            <person name="Nancucheo I."/>
            <person name="Johnson B."/>
            <person name="Oliveira R."/>
            <person name="Leite L."/>
            <person name="Pylro V."/>
            <person name="Nunes G.L."/>
            <person name="Tzotzos G."/>
            <person name="Fernandes G.R."/>
            <person name="Dutra J."/>
            <person name="Orellana S.C."/>
            <person name="Oliveira G."/>
        </authorList>
    </citation>
    <scope>NUCLEOTIDE SEQUENCE [LARGE SCALE GENOMIC DNA]</scope>
    <source>
        <strain evidence="3">ITV01</strain>
    </source>
</reference>
<keyword evidence="1" id="KW-0472">Membrane</keyword>